<feature type="DNA-binding region" description="OmpR/PhoB-type" evidence="7">
    <location>
        <begin position="125"/>
        <end position="223"/>
    </location>
</feature>
<dbReference type="PROSITE" id="PS51755">
    <property type="entry name" value="OMPR_PHOB"/>
    <property type="match status" value="1"/>
</dbReference>
<dbReference type="CDD" id="cd00383">
    <property type="entry name" value="trans_reg_C"/>
    <property type="match status" value="1"/>
</dbReference>
<dbReference type="Proteomes" id="UP001079657">
    <property type="component" value="Unassembled WGS sequence"/>
</dbReference>
<keyword evidence="4" id="KW-0804">Transcription</keyword>
<proteinExistence type="predicted"/>
<evidence type="ECO:0000256" key="5">
    <source>
        <dbReference type="ARBA" id="ARBA00024867"/>
    </source>
</evidence>
<comment type="function">
    <text evidence="5">May play the central regulatory role in sporulation. It may be an element of the effector pathway responsible for the activation of sporulation genes in response to nutritional stress. Spo0A may act in concert with spo0H (a sigma factor) to control the expression of some genes that are critical to the sporulation process.</text>
</comment>
<sequence length="226" mass="26449">MKKILIIEDDLKLIEYITEYFSAHDFSMFAIEDFNDVMGTIQRVQPELIILDINLPKFDGIYYLRLIRKKYNVPVIILSARSEESEQIRGIELGADDYITKPFSMGILFAKINAIFRRNIQASLSEEINIGDLILFEESMKLKYREQVMELTKNEYLLLNILMRNAEKVISREELLETIWDNESFVDDNTLTVNITRTKKKLSNLGLDDVIITKRGVGYVFQRNFD</sequence>
<gene>
    <name evidence="10" type="ORF">OXH55_15640</name>
</gene>
<dbReference type="Pfam" id="PF00486">
    <property type="entry name" value="Trans_reg_C"/>
    <property type="match status" value="1"/>
</dbReference>
<dbReference type="SMART" id="SM00448">
    <property type="entry name" value="REC"/>
    <property type="match status" value="1"/>
</dbReference>
<evidence type="ECO:0000256" key="2">
    <source>
        <dbReference type="ARBA" id="ARBA00023015"/>
    </source>
</evidence>
<evidence type="ECO:0000313" key="11">
    <source>
        <dbReference type="Proteomes" id="UP001079657"/>
    </source>
</evidence>
<dbReference type="InterPro" id="IPR036388">
    <property type="entry name" value="WH-like_DNA-bd_sf"/>
</dbReference>
<feature type="modified residue" description="4-aspartylphosphate" evidence="6">
    <location>
        <position position="52"/>
    </location>
</feature>
<dbReference type="EMBL" id="JAPQES010000006">
    <property type="protein sequence ID" value="MCY6372068.1"/>
    <property type="molecule type" value="Genomic_DNA"/>
</dbReference>
<evidence type="ECO:0000256" key="3">
    <source>
        <dbReference type="ARBA" id="ARBA00023125"/>
    </source>
</evidence>
<dbReference type="Gene3D" id="1.10.10.10">
    <property type="entry name" value="Winged helix-like DNA-binding domain superfamily/Winged helix DNA-binding domain"/>
    <property type="match status" value="1"/>
</dbReference>
<evidence type="ECO:0000313" key="10">
    <source>
        <dbReference type="EMBL" id="MCY6372068.1"/>
    </source>
</evidence>
<dbReference type="Gene3D" id="3.40.50.2300">
    <property type="match status" value="1"/>
</dbReference>
<dbReference type="SUPFAM" id="SSF52172">
    <property type="entry name" value="CheY-like"/>
    <property type="match status" value="1"/>
</dbReference>
<evidence type="ECO:0000256" key="7">
    <source>
        <dbReference type="PROSITE-ProRule" id="PRU01091"/>
    </source>
</evidence>
<keyword evidence="6" id="KW-0597">Phosphoprotein</keyword>
<dbReference type="InterPro" id="IPR011006">
    <property type="entry name" value="CheY-like_superfamily"/>
</dbReference>
<dbReference type="InterPro" id="IPR039420">
    <property type="entry name" value="WalR-like"/>
</dbReference>
<organism evidence="10 11">
    <name type="scientific">Clostridium ganghwense</name>
    <dbReference type="NCBI Taxonomy" id="312089"/>
    <lineage>
        <taxon>Bacteria</taxon>
        <taxon>Bacillati</taxon>
        <taxon>Bacillota</taxon>
        <taxon>Clostridia</taxon>
        <taxon>Eubacteriales</taxon>
        <taxon>Clostridiaceae</taxon>
        <taxon>Clostridium</taxon>
    </lineage>
</organism>
<comment type="caution">
    <text evidence="10">The sequence shown here is derived from an EMBL/GenBank/DDBJ whole genome shotgun (WGS) entry which is preliminary data.</text>
</comment>
<keyword evidence="2" id="KW-0805">Transcription regulation</keyword>
<dbReference type="Pfam" id="PF00072">
    <property type="entry name" value="Response_reg"/>
    <property type="match status" value="1"/>
</dbReference>
<dbReference type="SUPFAM" id="SSF46894">
    <property type="entry name" value="C-terminal effector domain of the bipartite response regulators"/>
    <property type="match status" value="1"/>
</dbReference>
<dbReference type="InterPro" id="IPR001867">
    <property type="entry name" value="OmpR/PhoB-type_DNA-bd"/>
</dbReference>
<evidence type="ECO:0000256" key="1">
    <source>
        <dbReference type="ARBA" id="ARBA00018672"/>
    </source>
</evidence>
<feature type="domain" description="OmpR/PhoB-type" evidence="9">
    <location>
        <begin position="125"/>
        <end position="223"/>
    </location>
</feature>
<name>A0ABT4CSM1_9CLOT</name>
<evidence type="ECO:0000259" key="9">
    <source>
        <dbReference type="PROSITE" id="PS51755"/>
    </source>
</evidence>
<keyword evidence="3 7" id="KW-0238">DNA-binding</keyword>
<dbReference type="SMART" id="SM00862">
    <property type="entry name" value="Trans_reg_C"/>
    <property type="match status" value="1"/>
</dbReference>
<dbReference type="InterPro" id="IPR001789">
    <property type="entry name" value="Sig_transdc_resp-reg_receiver"/>
</dbReference>
<accession>A0ABT4CSM1</accession>
<reference evidence="10" key="1">
    <citation type="submission" date="2022-12" db="EMBL/GenBank/DDBJ databases">
        <authorList>
            <person name="Wang J."/>
        </authorList>
    </citation>
    <scope>NUCLEOTIDE SEQUENCE</scope>
    <source>
        <strain evidence="10">HY-42-06</strain>
    </source>
</reference>
<dbReference type="PANTHER" id="PTHR48111:SF43">
    <property type="entry name" value="STAGE 0 SPORULATION PROTEIN A HOMOLOG"/>
    <property type="match status" value="1"/>
</dbReference>
<dbReference type="PANTHER" id="PTHR48111">
    <property type="entry name" value="REGULATOR OF RPOS"/>
    <property type="match status" value="1"/>
</dbReference>
<keyword evidence="11" id="KW-1185">Reference proteome</keyword>
<evidence type="ECO:0000259" key="8">
    <source>
        <dbReference type="PROSITE" id="PS50110"/>
    </source>
</evidence>
<dbReference type="InterPro" id="IPR016032">
    <property type="entry name" value="Sig_transdc_resp-reg_C-effctor"/>
</dbReference>
<feature type="domain" description="Response regulatory" evidence="8">
    <location>
        <begin position="3"/>
        <end position="116"/>
    </location>
</feature>
<evidence type="ECO:0000256" key="6">
    <source>
        <dbReference type="PROSITE-ProRule" id="PRU00169"/>
    </source>
</evidence>
<dbReference type="RefSeq" id="WP_268050986.1">
    <property type="nucleotide sequence ID" value="NZ_JAPQES010000006.1"/>
</dbReference>
<evidence type="ECO:0000256" key="4">
    <source>
        <dbReference type="ARBA" id="ARBA00023163"/>
    </source>
</evidence>
<dbReference type="PROSITE" id="PS50110">
    <property type="entry name" value="RESPONSE_REGULATORY"/>
    <property type="match status" value="1"/>
</dbReference>
<dbReference type="Gene3D" id="6.10.250.690">
    <property type="match status" value="1"/>
</dbReference>
<protein>
    <recommendedName>
        <fullName evidence="1">Stage 0 sporulation protein A homolog</fullName>
    </recommendedName>
</protein>